<evidence type="ECO:0000256" key="1">
    <source>
        <dbReference type="SAM" id="MobiDB-lite"/>
    </source>
</evidence>
<feature type="transmembrane region" description="Helical" evidence="2">
    <location>
        <begin position="48"/>
        <end position="70"/>
    </location>
</feature>
<organism evidence="4 5">
    <name type="scientific">Geodermatophilus telluris</name>
    <dbReference type="NCBI Taxonomy" id="1190417"/>
    <lineage>
        <taxon>Bacteria</taxon>
        <taxon>Bacillati</taxon>
        <taxon>Actinomycetota</taxon>
        <taxon>Actinomycetes</taxon>
        <taxon>Geodermatophilales</taxon>
        <taxon>Geodermatophilaceae</taxon>
        <taxon>Geodermatophilus</taxon>
    </lineage>
</organism>
<gene>
    <name evidence="4" type="ORF">SAMN05660690_1612</name>
</gene>
<dbReference type="STRING" id="1190417.SAMN05660690_1612"/>
<keyword evidence="2" id="KW-0472">Membrane</keyword>
<keyword evidence="5" id="KW-1185">Reference proteome</keyword>
<feature type="region of interest" description="Disordered" evidence="1">
    <location>
        <begin position="220"/>
        <end position="249"/>
    </location>
</feature>
<dbReference type="InterPro" id="IPR009827">
    <property type="entry name" value="MatC_N"/>
</dbReference>
<feature type="transmembrane region" description="Helical" evidence="2">
    <location>
        <begin position="174"/>
        <end position="195"/>
    </location>
</feature>
<dbReference type="RefSeq" id="WP_091364943.1">
    <property type="nucleotide sequence ID" value="NZ_FMZF01000002.1"/>
</dbReference>
<feature type="transmembrane region" description="Helical" evidence="2">
    <location>
        <begin position="90"/>
        <end position="123"/>
    </location>
</feature>
<evidence type="ECO:0000313" key="5">
    <source>
        <dbReference type="Proteomes" id="UP000199416"/>
    </source>
</evidence>
<protein>
    <submittedName>
        <fullName evidence="4">Di-and tricarboxylate transporter</fullName>
    </submittedName>
</protein>
<feature type="transmembrane region" description="Helical" evidence="2">
    <location>
        <begin position="308"/>
        <end position="326"/>
    </location>
</feature>
<name>A0A1G6LZE1_9ACTN</name>
<feature type="transmembrane region" description="Helical" evidence="2">
    <location>
        <begin position="262"/>
        <end position="278"/>
    </location>
</feature>
<evidence type="ECO:0000256" key="2">
    <source>
        <dbReference type="SAM" id="Phobius"/>
    </source>
</evidence>
<evidence type="ECO:0000259" key="3">
    <source>
        <dbReference type="Pfam" id="PF07158"/>
    </source>
</evidence>
<reference evidence="5" key="1">
    <citation type="submission" date="2016-10" db="EMBL/GenBank/DDBJ databases">
        <authorList>
            <person name="Varghese N."/>
            <person name="Submissions S."/>
        </authorList>
    </citation>
    <scope>NUCLEOTIDE SEQUENCE [LARGE SCALE GENOMIC DNA]</scope>
    <source>
        <strain evidence="5">DSM 45421</strain>
    </source>
</reference>
<dbReference type="Proteomes" id="UP000199416">
    <property type="component" value="Unassembled WGS sequence"/>
</dbReference>
<dbReference type="AlphaFoldDB" id="A0A1G6LZE1"/>
<feature type="transmembrane region" description="Helical" evidence="2">
    <location>
        <begin position="362"/>
        <end position="381"/>
    </location>
</feature>
<dbReference type="Pfam" id="PF07158">
    <property type="entry name" value="MatC_N"/>
    <property type="match status" value="1"/>
</dbReference>
<feature type="transmembrane region" description="Helical" evidence="2">
    <location>
        <begin position="338"/>
        <end position="355"/>
    </location>
</feature>
<proteinExistence type="predicted"/>
<feature type="transmembrane region" description="Helical" evidence="2">
    <location>
        <begin position="387"/>
        <end position="417"/>
    </location>
</feature>
<feature type="transmembrane region" description="Helical" evidence="2">
    <location>
        <begin position="6"/>
        <end position="36"/>
    </location>
</feature>
<evidence type="ECO:0000313" key="4">
    <source>
        <dbReference type="EMBL" id="SDC48414.1"/>
    </source>
</evidence>
<feature type="transmembrane region" description="Helical" evidence="2">
    <location>
        <begin position="284"/>
        <end position="301"/>
    </location>
</feature>
<dbReference type="OrthoDB" id="8738207at2"/>
<feature type="transmembrane region" description="Helical" evidence="2">
    <location>
        <begin position="429"/>
        <end position="453"/>
    </location>
</feature>
<accession>A0A1G6LZE1</accession>
<keyword evidence="2" id="KW-0812">Transmembrane</keyword>
<dbReference type="EMBL" id="FMZF01000002">
    <property type="protein sequence ID" value="SDC48414.1"/>
    <property type="molecule type" value="Genomic_DNA"/>
</dbReference>
<sequence>MSPEIVTILALVAIFAIATFLPINMGALAFVAAFLVGTLSVGLSTDDILAGFPAELVVTLIGVTYLFAIAQNNGTVDLLVRGAVRLVGGYVAAIPWVMFAVTALLTAIGALSPAAVAIIAPIALGFAGRYGINPLLMGMMVIHGAQGGGFSPISVYGVTVNEIVDQEGLPGNELAVFLGSLLFNLAIALVLFLVLGGRQLIGRRVSATVPAGAGHADAERAVTTPVRGHGAPPGPAVGGGDGDDVGDDAAAQPSPRVTLDQVLTLVGLAAVAVLALVFDLDIGFVSITVATVLALFAAARHKGAVSQISWSTVLLIAGVLTFVFVLQEAGTIDYVGEAVIGLGVPLLIALLLAYIGGVVSAFASSTAIIGVAIALAVPFLQEGSIGAVGVVVALSVASTIVDVSPFSTNGALVLANAQDVDRDRFYKQILAYSGIVVVVGPFLAWLVFVVPGWL</sequence>
<keyword evidence="2" id="KW-1133">Transmembrane helix</keyword>
<feature type="domain" description="Dicarboxylate carrier MatC N-terminal" evidence="3">
    <location>
        <begin position="1"/>
        <end position="149"/>
    </location>
</feature>
<feature type="transmembrane region" description="Helical" evidence="2">
    <location>
        <begin position="135"/>
        <end position="154"/>
    </location>
</feature>